<dbReference type="Proteomes" id="UP000014140">
    <property type="component" value="Unassembled WGS sequence"/>
</dbReference>
<evidence type="ECO:0000256" key="1">
    <source>
        <dbReference type="SAM" id="Phobius"/>
    </source>
</evidence>
<protein>
    <submittedName>
        <fullName evidence="2">Uncharacterized protein</fullName>
    </submittedName>
</protein>
<dbReference type="AlphaFoldDB" id="S0GFY5"/>
<keyword evidence="1" id="KW-1133">Transmembrane helix</keyword>
<dbReference type="EMBL" id="ASSQ01000020">
    <property type="protein sequence ID" value="EOS15441.1"/>
    <property type="molecule type" value="Genomic_DNA"/>
</dbReference>
<dbReference type="HOGENOM" id="CLU_220467_0_0_10"/>
<comment type="caution">
    <text evidence="2">The sequence shown here is derived from an EMBL/GenBank/DDBJ whole genome shotgun (WGS) entry which is preliminary data.</text>
</comment>
<feature type="transmembrane region" description="Helical" evidence="1">
    <location>
        <begin position="6"/>
        <end position="23"/>
    </location>
</feature>
<keyword evidence="1" id="KW-0812">Transmembrane</keyword>
<keyword evidence="3" id="KW-1185">Reference proteome</keyword>
<proteinExistence type="predicted"/>
<keyword evidence="1" id="KW-0472">Membrane</keyword>
<sequence length="36" mass="3966">MGPAILLYSLLGGAVLIAYILLFKTKKGRDWVDKNS</sequence>
<reference evidence="2 3" key="1">
    <citation type="submission" date="2013-04" db="EMBL/GenBank/DDBJ databases">
        <title>The Genome Sequence of Parabacteroides goldsteinii dnLKV18.</title>
        <authorList>
            <consortium name="The Broad Institute Genomics Platform"/>
            <consortium name="The Broad Institute Genome Sequencing Center for Infectious Disease"/>
            <person name="Earl A."/>
            <person name="Xavier R."/>
            <person name="Kuhn K."/>
            <person name="Stappenbeck T."/>
            <person name="Walker B."/>
            <person name="Young S."/>
            <person name="Zeng Q."/>
            <person name="Gargeya S."/>
            <person name="Fitzgerald M."/>
            <person name="Haas B."/>
            <person name="Abouelleil A."/>
            <person name="Allen A.W."/>
            <person name="Alvarado L."/>
            <person name="Arachchi H.M."/>
            <person name="Berlin A.M."/>
            <person name="Chapman S.B."/>
            <person name="Gainer-Dewar J."/>
            <person name="Goldberg J."/>
            <person name="Griggs A."/>
            <person name="Gujja S."/>
            <person name="Hansen M."/>
            <person name="Howarth C."/>
            <person name="Imamovic A."/>
            <person name="Ireland A."/>
            <person name="Larimer J."/>
            <person name="McCowan C."/>
            <person name="Murphy C."/>
            <person name="Pearson M."/>
            <person name="Poon T.W."/>
            <person name="Priest M."/>
            <person name="Roberts A."/>
            <person name="Saif S."/>
            <person name="Shea T."/>
            <person name="Sisk P."/>
            <person name="Sykes S."/>
            <person name="Wortman J."/>
            <person name="Nusbaum C."/>
            <person name="Birren B."/>
        </authorList>
    </citation>
    <scope>NUCLEOTIDE SEQUENCE [LARGE SCALE GENOMIC DNA]</scope>
    <source>
        <strain evidence="3">dnLKV18</strain>
    </source>
</reference>
<evidence type="ECO:0000313" key="3">
    <source>
        <dbReference type="Proteomes" id="UP000014140"/>
    </source>
</evidence>
<evidence type="ECO:0000313" key="2">
    <source>
        <dbReference type="EMBL" id="EOS15441.1"/>
    </source>
</evidence>
<organism evidence="2 3">
    <name type="scientific">Parabacteroides goldsteinii dnLKV18</name>
    <dbReference type="NCBI Taxonomy" id="1235789"/>
    <lineage>
        <taxon>Bacteria</taxon>
        <taxon>Pseudomonadati</taxon>
        <taxon>Bacteroidota</taxon>
        <taxon>Bacteroidia</taxon>
        <taxon>Bacteroidales</taxon>
        <taxon>Tannerellaceae</taxon>
        <taxon>Parabacteroides</taxon>
    </lineage>
</organism>
<gene>
    <name evidence="2" type="ORF">C803_03751</name>
</gene>
<accession>S0GFY5</accession>
<name>S0GFY5_9BACT</name>